<dbReference type="GO" id="GO:0046872">
    <property type="term" value="F:metal ion binding"/>
    <property type="evidence" value="ECO:0007669"/>
    <property type="project" value="UniProtKB-KW"/>
</dbReference>
<dbReference type="PROSITE" id="PS51373">
    <property type="entry name" value="HIPIP"/>
    <property type="match status" value="1"/>
</dbReference>
<keyword evidence="6 7" id="KW-0411">Iron-sulfur</keyword>
<evidence type="ECO:0000256" key="6">
    <source>
        <dbReference type="ARBA" id="ARBA00023014"/>
    </source>
</evidence>
<organism evidence="9 10">
    <name type="scientific">Caenimonas sedimenti</name>
    <dbReference type="NCBI Taxonomy" id="2596921"/>
    <lineage>
        <taxon>Bacteria</taxon>
        <taxon>Pseudomonadati</taxon>
        <taxon>Pseudomonadota</taxon>
        <taxon>Betaproteobacteria</taxon>
        <taxon>Burkholderiales</taxon>
        <taxon>Comamonadaceae</taxon>
        <taxon>Caenimonas</taxon>
    </lineage>
</organism>
<protein>
    <recommendedName>
        <fullName evidence="7">High-potential iron-sulfur protein</fullName>
        <shortName evidence="7">HiPIP</shortName>
    </recommendedName>
</protein>
<comment type="caution">
    <text evidence="9">The sequence shown here is derived from an EMBL/GenBank/DDBJ whole genome shotgun (WGS) entry which is preliminary data.</text>
</comment>
<accession>A0A562ZUK6</accession>
<keyword evidence="3 7" id="KW-0479">Metal-binding</keyword>
<dbReference type="Pfam" id="PF01355">
    <property type="entry name" value="HIPIP"/>
    <property type="match status" value="1"/>
</dbReference>
<dbReference type="AlphaFoldDB" id="A0A562ZUK6"/>
<sequence>MTLAATATAAAPLVHAQALVDEKDATAMALGYVSDAKRVDARKHPAFAAEQSCARCALYQGQPTDKSGGCPLFAGKQVAGSGWCSGWSRKA</sequence>
<keyword evidence="2 7" id="KW-0004">4Fe-4S</keyword>
<dbReference type="Proteomes" id="UP000318199">
    <property type="component" value="Unassembled WGS sequence"/>
</dbReference>
<keyword evidence="5 7" id="KW-0408">Iron</keyword>
<gene>
    <name evidence="9" type="ORF">FN976_07445</name>
</gene>
<dbReference type="Gene3D" id="4.10.490.10">
    <property type="entry name" value="High potential iron-sulphur protein"/>
    <property type="match status" value="1"/>
</dbReference>
<dbReference type="EMBL" id="VOBQ01000005">
    <property type="protein sequence ID" value="TWO71995.1"/>
    <property type="molecule type" value="Genomic_DNA"/>
</dbReference>
<evidence type="ECO:0000256" key="4">
    <source>
        <dbReference type="ARBA" id="ARBA00022982"/>
    </source>
</evidence>
<comment type="function">
    <text evidence="7">Specific class of high-redox-potential 4Fe-4S ferredoxins. Functions in anaerobic electron transport in most purple and in some other photosynthetic bacteria and in at least one genus (Paracoccus) of halophilic, denitrifying bacteria.</text>
</comment>
<evidence type="ECO:0000256" key="7">
    <source>
        <dbReference type="RuleBase" id="RU000620"/>
    </source>
</evidence>
<evidence type="ECO:0000313" key="9">
    <source>
        <dbReference type="EMBL" id="TWO71995.1"/>
    </source>
</evidence>
<evidence type="ECO:0000259" key="8">
    <source>
        <dbReference type="PROSITE" id="PS51373"/>
    </source>
</evidence>
<keyword evidence="4 7" id="KW-0249">Electron transport</keyword>
<dbReference type="InterPro" id="IPR036369">
    <property type="entry name" value="HIPIP_sf"/>
</dbReference>
<dbReference type="SUPFAM" id="SSF57652">
    <property type="entry name" value="HIPIP (high potential iron protein)"/>
    <property type="match status" value="1"/>
</dbReference>
<evidence type="ECO:0000256" key="5">
    <source>
        <dbReference type="ARBA" id="ARBA00023004"/>
    </source>
</evidence>
<reference evidence="9 10" key="1">
    <citation type="submission" date="2019-07" db="EMBL/GenBank/DDBJ databases">
        <title>Caenimonas sedimenti sp. nov., isolated from activated sludge.</title>
        <authorList>
            <person name="Xu J."/>
        </authorList>
    </citation>
    <scope>NUCLEOTIDE SEQUENCE [LARGE SCALE GENOMIC DNA]</scope>
    <source>
        <strain evidence="9 10">HX-9-20</strain>
    </source>
</reference>
<feature type="domain" description="High potential iron-sulfur proteins family profile" evidence="8">
    <location>
        <begin position="14"/>
        <end position="91"/>
    </location>
</feature>
<comment type="subunit">
    <text evidence="7">Homodimer.</text>
</comment>
<dbReference type="GO" id="GO:0019646">
    <property type="term" value="P:aerobic electron transport chain"/>
    <property type="evidence" value="ECO:0007669"/>
    <property type="project" value="InterPro"/>
</dbReference>
<evidence type="ECO:0000256" key="2">
    <source>
        <dbReference type="ARBA" id="ARBA00022485"/>
    </source>
</evidence>
<name>A0A562ZUK6_9BURK</name>
<dbReference type="GO" id="GO:0051539">
    <property type="term" value="F:4 iron, 4 sulfur cluster binding"/>
    <property type="evidence" value="ECO:0007669"/>
    <property type="project" value="UniProtKB-KW"/>
</dbReference>
<dbReference type="GO" id="GO:0009055">
    <property type="term" value="F:electron transfer activity"/>
    <property type="evidence" value="ECO:0007669"/>
    <property type="project" value="InterPro"/>
</dbReference>
<keyword evidence="1 7" id="KW-0813">Transport</keyword>
<comment type="similarity">
    <text evidence="7">Belongs to the high-potential iron-sulfur protein (HiPIP) family.</text>
</comment>
<dbReference type="OrthoDB" id="5298540at2"/>
<evidence type="ECO:0000256" key="3">
    <source>
        <dbReference type="ARBA" id="ARBA00022723"/>
    </source>
</evidence>
<evidence type="ECO:0000313" key="10">
    <source>
        <dbReference type="Proteomes" id="UP000318199"/>
    </source>
</evidence>
<proteinExistence type="inferred from homology"/>
<evidence type="ECO:0000256" key="1">
    <source>
        <dbReference type="ARBA" id="ARBA00022448"/>
    </source>
</evidence>
<keyword evidence="10" id="KW-1185">Reference proteome</keyword>
<dbReference type="InterPro" id="IPR000170">
    <property type="entry name" value="High_potential_FeS_prot"/>
</dbReference>